<organism evidence="5 6">
    <name type="scientific">Lacrimispora sphenoides JCM 1415</name>
    <dbReference type="NCBI Taxonomy" id="1297793"/>
    <lineage>
        <taxon>Bacteria</taxon>
        <taxon>Bacillati</taxon>
        <taxon>Bacillota</taxon>
        <taxon>Clostridia</taxon>
        <taxon>Lachnospirales</taxon>
        <taxon>Lachnospiraceae</taxon>
        <taxon>Lacrimispora</taxon>
    </lineage>
</organism>
<keyword evidence="1" id="KW-0175">Coiled coil</keyword>
<dbReference type="Pfam" id="PF06580">
    <property type="entry name" value="His_kinase"/>
    <property type="match status" value="1"/>
</dbReference>
<dbReference type="GO" id="GO:0016301">
    <property type="term" value="F:kinase activity"/>
    <property type="evidence" value="ECO:0007669"/>
    <property type="project" value="UniProtKB-KW"/>
</dbReference>
<dbReference type="Gene3D" id="6.10.340.10">
    <property type="match status" value="1"/>
</dbReference>
<evidence type="ECO:0000313" key="5">
    <source>
        <dbReference type="EMBL" id="SET62208.1"/>
    </source>
</evidence>
<dbReference type="PANTHER" id="PTHR34220">
    <property type="entry name" value="SENSOR HISTIDINE KINASE YPDA"/>
    <property type="match status" value="1"/>
</dbReference>
<evidence type="ECO:0000256" key="2">
    <source>
        <dbReference type="SAM" id="Phobius"/>
    </source>
</evidence>
<dbReference type="InterPro" id="IPR010559">
    <property type="entry name" value="Sig_transdc_His_kin_internal"/>
</dbReference>
<keyword evidence="2" id="KW-0812">Transmembrane</keyword>
<evidence type="ECO:0000259" key="4">
    <source>
        <dbReference type="Pfam" id="PF06580"/>
    </source>
</evidence>
<accession>A0ABY1C406</accession>
<keyword evidence="6" id="KW-1185">Reference proteome</keyword>
<sequence length="614" mass="70874">MAANITKKGRKRSIMSTLFLPYTALFIIIMLSFTIHTIINETRKLKINAFSTLQNNAAIIMDNFESIIHDLDTVSQNIIYSNLIKEKFGTYICYQDSSLSSNEIYQNINNTKILYDLIIAMIGPNSPADQTYLYSLDYGKFGVGLDNSATKESVVNTDWYEKVIRTQGKKYIYCGSDDKLGRYYSYPGDNYFISLCRLFYSPLNIPQGIVEVKKSFKRVAYAVATFTSPYEEEVYIYSPDGKTVYTTGSTQEQEQYYSLIQAYLNDLSEKSDKASIYLKSNNKYIIFTSSDYTGFITALIIDNHKLMKPIYQYVFTNLILLFFAMLVTVMVSYLISKRIATPLYRIYHQVRTFQLIGEGKNTTAFEEMEIGITEVNTLYQALLKMQEQARKSMERELQLQNSDMQSRMLALQAQMNPHFLYNSLATIQAMADENMNGEIILMCQTISKILRYISSDSEQLVLLRDELIHTHDYLEIMKLRYYHSLQYEFHIPVEMYQIRLPKLCLQLIVENAIKYSTKSSSPWNVEIRGIMTDTCWEIQIMDNGPGFTEEDLQRLQAQIHLIEKNGVLPNLEIDGMGLMNIYIRFKILYQGKHIFKLSNNVPHGAIVVIGGFIS</sequence>
<keyword evidence="2" id="KW-0472">Membrane</keyword>
<feature type="transmembrane region" description="Helical" evidence="2">
    <location>
        <begin position="313"/>
        <end position="335"/>
    </location>
</feature>
<feature type="coiled-coil region" evidence="1">
    <location>
        <begin position="383"/>
        <end position="414"/>
    </location>
</feature>
<name>A0ABY1C406_9FIRM</name>
<feature type="transmembrane region" description="Helical" evidence="2">
    <location>
        <begin position="284"/>
        <end position="301"/>
    </location>
</feature>
<keyword evidence="5" id="KW-0808">Transferase</keyword>
<keyword evidence="5" id="KW-0418">Kinase</keyword>
<protein>
    <submittedName>
        <fullName evidence="5">Histidine kinase</fullName>
    </submittedName>
</protein>
<feature type="domain" description="Signal transduction histidine kinase internal region" evidence="4">
    <location>
        <begin position="407"/>
        <end position="483"/>
    </location>
</feature>
<evidence type="ECO:0000256" key="1">
    <source>
        <dbReference type="SAM" id="Coils"/>
    </source>
</evidence>
<reference evidence="5 6" key="1">
    <citation type="submission" date="2016-10" db="EMBL/GenBank/DDBJ databases">
        <authorList>
            <person name="Varghese N."/>
            <person name="Submissions S."/>
        </authorList>
    </citation>
    <scope>NUCLEOTIDE SEQUENCE [LARGE SCALE GENOMIC DNA]</scope>
    <source>
        <strain evidence="5 6">ATCC 19403</strain>
    </source>
</reference>
<dbReference type="SUPFAM" id="SSF55874">
    <property type="entry name" value="ATPase domain of HSP90 chaperone/DNA topoisomerase II/histidine kinase"/>
    <property type="match status" value="1"/>
</dbReference>
<evidence type="ECO:0000313" key="6">
    <source>
        <dbReference type="Proteomes" id="UP000198970"/>
    </source>
</evidence>
<dbReference type="EMBL" id="LT630003">
    <property type="protein sequence ID" value="SET62208.1"/>
    <property type="molecule type" value="Genomic_DNA"/>
</dbReference>
<keyword evidence="2" id="KW-1133">Transmembrane helix</keyword>
<feature type="domain" description="Histidine kinase/HSP90-like ATPase" evidence="3">
    <location>
        <begin position="502"/>
        <end position="557"/>
    </location>
</feature>
<proteinExistence type="predicted"/>
<dbReference type="InterPro" id="IPR003594">
    <property type="entry name" value="HATPase_dom"/>
</dbReference>
<evidence type="ECO:0000259" key="3">
    <source>
        <dbReference type="Pfam" id="PF02518"/>
    </source>
</evidence>
<dbReference type="Proteomes" id="UP000198970">
    <property type="component" value="Chromosome I"/>
</dbReference>
<dbReference type="Pfam" id="PF02518">
    <property type="entry name" value="HATPase_c"/>
    <property type="match status" value="1"/>
</dbReference>
<feature type="transmembrane region" description="Helical" evidence="2">
    <location>
        <begin position="19"/>
        <end position="39"/>
    </location>
</feature>
<dbReference type="InterPro" id="IPR036890">
    <property type="entry name" value="HATPase_C_sf"/>
</dbReference>
<gene>
    <name evidence="5" type="ORF">SAMN02745906_0728</name>
</gene>
<dbReference type="InterPro" id="IPR050640">
    <property type="entry name" value="Bact_2-comp_sensor_kinase"/>
</dbReference>
<dbReference type="Gene3D" id="3.30.565.10">
    <property type="entry name" value="Histidine kinase-like ATPase, C-terminal domain"/>
    <property type="match status" value="1"/>
</dbReference>
<dbReference type="PANTHER" id="PTHR34220:SF7">
    <property type="entry name" value="SENSOR HISTIDINE KINASE YPDA"/>
    <property type="match status" value="1"/>
</dbReference>